<keyword evidence="1" id="KW-0472">Membrane</keyword>
<proteinExistence type="predicted"/>
<dbReference type="KEGG" id="kcm:ABWK59_06300"/>
<keyword evidence="1" id="KW-1133">Transmembrane helix</keyword>
<gene>
    <name evidence="2" type="ORF">ABWK59_06300</name>
</gene>
<keyword evidence="1" id="KW-0812">Transmembrane</keyword>
<evidence type="ECO:0000256" key="1">
    <source>
        <dbReference type="SAM" id="Phobius"/>
    </source>
</evidence>
<organism evidence="2">
    <name type="scientific">Kitasatospora camelliae</name>
    <dbReference type="NCBI Taxonomy" id="3156397"/>
    <lineage>
        <taxon>Bacteria</taxon>
        <taxon>Bacillati</taxon>
        <taxon>Actinomycetota</taxon>
        <taxon>Actinomycetes</taxon>
        <taxon>Kitasatosporales</taxon>
        <taxon>Streptomycetaceae</taxon>
        <taxon>Kitasatospora</taxon>
    </lineage>
</organism>
<accession>A0AAU8JQK4</accession>
<dbReference type="RefSeq" id="WP_354638551.1">
    <property type="nucleotide sequence ID" value="NZ_CP159872.1"/>
</dbReference>
<dbReference type="AlphaFoldDB" id="A0AAU8JQK4"/>
<name>A0AAU8JQK4_9ACTN</name>
<reference evidence="2" key="1">
    <citation type="submission" date="2024-06" db="EMBL/GenBank/DDBJ databases">
        <title>The genome sequences of Kitasatospora sp. strain HUAS MG31.</title>
        <authorList>
            <person name="Mo P."/>
        </authorList>
    </citation>
    <scope>NUCLEOTIDE SEQUENCE</scope>
    <source>
        <strain evidence="2">HUAS MG31</strain>
    </source>
</reference>
<dbReference type="EMBL" id="CP159872">
    <property type="protein sequence ID" value="XCM78563.1"/>
    <property type="molecule type" value="Genomic_DNA"/>
</dbReference>
<evidence type="ECO:0000313" key="2">
    <source>
        <dbReference type="EMBL" id="XCM78563.1"/>
    </source>
</evidence>
<feature type="transmembrane region" description="Helical" evidence="1">
    <location>
        <begin position="16"/>
        <end position="35"/>
    </location>
</feature>
<protein>
    <submittedName>
        <fullName evidence="2">Uncharacterized protein</fullName>
    </submittedName>
</protein>
<sequence>MDVERRSAGERPWGRIPALVLVPIGLLVVLLVVIIRSPDSIRLGPLLVIAPALTPSFAGGHG</sequence>